<comment type="subcellular location">
    <subcellularLocation>
        <location evidence="1">Membrane</location>
        <topology evidence="1">Multi-pass membrane protein</topology>
    </subcellularLocation>
</comment>
<name>A0AAD5RP50_9PEZI</name>
<dbReference type="PROSITE" id="PS50850">
    <property type="entry name" value="MFS"/>
    <property type="match status" value="1"/>
</dbReference>
<keyword evidence="13" id="KW-1185">Reference proteome</keyword>
<dbReference type="InterPro" id="IPR020846">
    <property type="entry name" value="MFS_dom"/>
</dbReference>
<dbReference type="InterPro" id="IPR050360">
    <property type="entry name" value="MFS_Sugar_Transporters"/>
</dbReference>
<dbReference type="AlphaFoldDB" id="A0AAD5RP50"/>
<feature type="transmembrane region" description="Helical" evidence="10">
    <location>
        <begin position="349"/>
        <end position="368"/>
    </location>
</feature>
<organism evidence="12 13">
    <name type="scientific">Zalerion maritima</name>
    <dbReference type="NCBI Taxonomy" id="339359"/>
    <lineage>
        <taxon>Eukaryota</taxon>
        <taxon>Fungi</taxon>
        <taxon>Dikarya</taxon>
        <taxon>Ascomycota</taxon>
        <taxon>Pezizomycotina</taxon>
        <taxon>Sordariomycetes</taxon>
        <taxon>Lulworthiomycetidae</taxon>
        <taxon>Lulworthiales</taxon>
        <taxon>Lulworthiaceae</taxon>
        <taxon>Zalerion</taxon>
    </lineage>
</organism>
<evidence type="ECO:0000256" key="6">
    <source>
        <dbReference type="ARBA" id="ARBA00022989"/>
    </source>
</evidence>
<dbReference type="Gene3D" id="1.20.1250.20">
    <property type="entry name" value="MFS general substrate transporter like domains"/>
    <property type="match status" value="1"/>
</dbReference>
<evidence type="ECO:0000256" key="1">
    <source>
        <dbReference type="ARBA" id="ARBA00004141"/>
    </source>
</evidence>
<feature type="compositionally biased region" description="Basic and acidic residues" evidence="9">
    <location>
        <begin position="551"/>
        <end position="561"/>
    </location>
</feature>
<keyword evidence="3 8" id="KW-0813">Transport</keyword>
<dbReference type="Proteomes" id="UP001201980">
    <property type="component" value="Unassembled WGS sequence"/>
</dbReference>
<dbReference type="InterPro" id="IPR005829">
    <property type="entry name" value="Sugar_transporter_CS"/>
</dbReference>
<evidence type="ECO:0000256" key="7">
    <source>
        <dbReference type="ARBA" id="ARBA00023136"/>
    </source>
</evidence>
<evidence type="ECO:0000256" key="10">
    <source>
        <dbReference type="SAM" id="Phobius"/>
    </source>
</evidence>
<feature type="region of interest" description="Disordered" evidence="9">
    <location>
        <begin position="513"/>
        <end position="561"/>
    </location>
</feature>
<dbReference type="Pfam" id="PF00083">
    <property type="entry name" value="Sugar_tr"/>
    <property type="match status" value="1"/>
</dbReference>
<keyword evidence="5 10" id="KW-0812">Transmembrane</keyword>
<evidence type="ECO:0000259" key="11">
    <source>
        <dbReference type="PROSITE" id="PS50850"/>
    </source>
</evidence>
<feature type="transmembrane region" description="Helical" evidence="10">
    <location>
        <begin position="157"/>
        <end position="176"/>
    </location>
</feature>
<dbReference type="PRINTS" id="PR00171">
    <property type="entry name" value="SUGRTRNSPORT"/>
</dbReference>
<proteinExistence type="inferred from homology"/>
<evidence type="ECO:0000256" key="2">
    <source>
        <dbReference type="ARBA" id="ARBA00010992"/>
    </source>
</evidence>
<accession>A0AAD5RP50</accession>
<dbReference type="EMBL" id="JAKWBI020000165">
    <property type="protein sequence ID" value="KAJ2900775.1"/>
    <property type="molecule type" value="Genomic_DNA"/>
</dbReference>
<dbReference type="PANTHER" id="PTHR48022">
    <property type="entry name" value="PLASTIDIC GLUCOSE TRANSPORTER 4"/>
    <property type="match status" value="1"/>
</dbReference>
<feature type="transmembrane region" description="Helical" evidence="10">
    <location>
        <begin position="325"/>
        <end position="342"/>
    </location>
</feature>
<evidence type="ECO:0000313" key="12">
    <source>
        <dbReference type="EMBL" id="KAJ2900775.1"/>
    </source>
</evidence>
<feature type="transmembrane region" description="Helical" evidence="10">
    <location>
        <begin position="188"/>
        <end position="211"/>
    </location>
</feature>
<evidence type="ECO:0000256" key="5">
    <source>
        <dbReference type="ARBA" id="ARBA00022692"/>
    </source>
</evidence>
<feature type="transmembrane region" description="Helical" evidence="10">
    <location>
        <begin position="282"/>
        <end position="305"/>
    </location>
</feature>
<sequence>MLGKKSIKINGADCGLEALILGFLTAMGGFLFGYDTGQISGMLLFDDFVDRFGTETDADGNTEFKPILKSTLVSLMSIGTLIGALSGAYTADWWGRRKSLSFGVVMFIVGNIVQITAMNHWLHMTFGRFIAGLGIGNLSVGVPMFQSECSPKEIRGAVVASYQLMITIGILISNIINFGVRNIQTSSASWRIVVGLGIAFSLPLGIGVLFVPESPRWLAGRDNWEGARLSMARLRGLKNDPHNKLVEDDISEMYAAIKKEERHGVGSWVECFTGRPSHIPKLVYRTFLGMAIHFLQQWTGVNYFFYYGATIFDSSGIDDPLRVQLILGAVNVFMTFYGLWVVERYGRRWPLFLGAIWQAVWLAIFASVGTAMDPENNRTAGIIMIVSACMFIASFAGTWGPMAWVVIGETFPLRTRAKQASLATACNWLGNFMISFLTPLATDGISYNFGYVFVATNAAAAIFIWFFLYESRGLSLENVDVMYGQSHLKPWTSSKWTPPGYTTRKIRDENYQAEVAGEGVPAENKDSNGRPPSSDAAPYEKKSSDSLNPHGSHDEKLSRNV</sequence>
<evidence type="ECO:0000256" key="8">
    <source>
        <dbReference type="RuleBase" id="RU003346"/>
    </source>
</evidence>
<dbReference type="PANTHER" id="PTHR48022:SF75">
    <property type="entry name" value="GALACTOSE TRANSPORTER-RELATED"/>
    <property type="match status" value="1"/>
</dbReference>
<keyword evidence="4 12" id="KW-0762">Sugar transport</keyword>
<feature type="transmembrane region" description="Helical" evidence="10">
    <location>
        <begin position="449"/>
        <end position="468"/>
    </location>
</feature>
<feature type="transmembrane region" description="Helical" evidence="10">
    <location>
        <begin position="12"/>
        <end position="34"/>
    </location>
</feature>
<evidence type="ECO:0000256" key="4">
    <source>
        <dbReference type="ARBA" id="ARBA00022597"/>
    </source>
</evidence>
<dbReference type="SUPFAM" id="SSF103473">
    <property type="entry name" value="MFS general substrate transporter"/>
    <property type="match status" value="1"/>
</dbReference>
<dbReference type="PROSITE" id="PS00217">
    <property type="entry name" value="SUGAR_TRANSPORT_2"/>
    <property type="match status" value="1"/>
</dbReference>
<keyword evidence="6 10" id="KW-1133">Transmembrane helix</keyword>
<evidence type="ECO:0000256" key="9">
    <source>
        <dbReference type="SAM" id="MobiDB-lite"/>
    </source>
</evidence>
<evidence type="ECO:0000313" key="13">
    <source>
        <dbReference type="Proteomes" id="UP001201980"/>
    </source>
</evidence>
<reference evidence="12" key="1">
    <citation type="submission" date="2022-07" db="EMBL/GenBank/DDBJ databases">
        <title>Draft genome sequence of Zalerion maritima ATCC 34329, a (micro)plastics degrading marine fungus.</title>
        <authorList>
            <person name="Paco A."/>
            <person name="Goncalves M.F.M."/>
            <person name="Rocha-Santos T.A.P."/>
            <person name="Alves A."/>
        </authorList>
    </citation>
    <scope>NUCLEOTIDE SEQUENCE</scope>
    <source>
        <strain evidence="12">ATCC 34329</strain>
    </source>
</reference>
<dbReference type="PROSITE" id="PS00216">
    <property type="entry name" value="SUGAR_TRANSPORT_1"/>
    <property type="match status" value="2"/>
</dbReference>
<dbReference type="InterPro" id="IPR005828">
    <property type="entry name" value="MFS_sugar_transport-like"/>
</dbReference>
<comment type="similarity">
    <text evidence="2 8">Belongs to the major facilitator superfamily. Sugar transporter (TC 2.A.1.1) family.</text>
</comment>
<protein>
    <submittedName>
        <fullName evidence="12">High-affinity glucose transporter ght2</fullName>
    </submittedName>
</protein>
<gene>
    <name evidence="12" type="ORF">MKZ38_002213</name>
</gene>
<dbReference type="GO" id="GO:0005351">
    <property type="term" value="F:carbohydrate:proton symporter activity"/>
    <property type="evidence" value="ECO:0007669"/>
    <property type="project" value="TreeGrafter"/>
</dbReference>
<feature type="transmembrane region" description="Helical" evidence="10">
    <location>
        <begin position="67"/>
        <end position="88"/>
    </location>
</feature>
<feature type="transmembrane region" description="Helical" evidence="10">
    <location>
        <begin position="100"/>
        <end position="120"/>
    </location>
</feature>
<feature type="transmembrane region" description="Helical" evidence="10">
    <location>
        <begin position="419"/>
        <end position="437"/>
    </location>
</feature>
<dbReference type="FunFam" id="1.20.1250.20:FF:000044">
    <property type="entry name" value="Hexose transporter Hxt3p"/>
    <property type="match status" value="1"/>
</dbReference>
<evidence type="ECO:0000256" key="3">
    <source>
        <dbReference type="ARBA" id="ARBA00022448"/>
    </source>
</evidence>
<dbReference type="InterPro" id="IPR036259">
    <property type="entry name" value="MFS_trans_sf"/>
</dbReference>
<feature type="transmembrane region" description="Helical" evidence="10">
    <location>
        <begin position="380"/>
        <end position="407"/>
    </location>
</feature>
<feature type="domain" description="Major facilitator superfamily (MFS) profile" evidence="11">
    <location>
        <begin position="21"/>
        <end position="472"/>
    </location>
</feature>
<dbReference type="NCBIfam" id="TIGR00879">
    <property type="entry name" value="SP"/>
    <property type="match status" value="1"/>
</dbReference>
<dbReference type="CDD" id="cd17356">
    <property type="entry name" value="MFS_HXT"/>
    <property type="match status" value="1"/>
</dbReference>
<keyword evidence="7 10" id="KW-0472">Membrane</keyword>
<comment type="caution">
    <text evidence="12">The sequence shown here is derived from an EMBL/GenBank/DDBJ whole genome shotgun (WGS) entry which is preliminary data.</text>
</comment>
<feature type="transmembrane region" description="Helical" evidence="10">
    <location>
        <begin position="126"/>
        <end position="145"/>
    </location>
</feature>
<dbReference type="GO" id="GO:0005886">
    <property type="term" value="C:plasma membrane"/>
    <property type="evidence" value="ECO:0007669"/>
    <property type="project" value="TreeGrafter"/>
</dbReference>
<dbReference type="InterPro" id="IPR003663">
    <property type="entry name" value="Sugar/inositol_transpt"/>
</dbReference>